<dbReference type="PANTHER" id="PTHR22576">
    <property type="entry name" value="MUCOSA ASSOCIATED LYMPHOID TISSUE LYMPHOMA TRANSLOCATION PROTEIN 1/PARACASPASE"/>
    <property type="match status" value="1"/>
</dbReference>
<organism evidence="4 5">
    <name type="scientific">Dimorphilus gyrociliatus</name>
    <dbReference type="NCBI Taxonomy" id="2664684"/>
    <lineage>
        <taxon>Eukaryota</taxon>
        <taxon>Metazoa</taxon>
        <taxon>Spiralia</taxon>
        <taxon>Lophotrochozoa</taxon>
        <taxon>Annelida</taxon>
        <taxon>Polychaeta</taxon>
        <taxon>Polychaeta incertae sedis</taxon>
        <taxon>Dinophilidae</taxon>
        <taxon>Dimorphilus</taxon>
    </lineage>
</organism>
<name>A0A7I8VBC7_9ANNE</name>
<feature type="region of interest" description="Disordered" evidence="1">
    <location>
        <begin position="723"/>
        <end position="742"/>
    </location>
</feature>
<evidence type="ECO:0000259" key="2">
    <source>
        <dbReference type="PROSITE" id="PS50208"/>
    </source>
</evidence>
<proteinExistence type="predicted"/>
<dbReference type="GO" id="GO:0004197">
    <property type="term" value="F:cysteine-type endopeptidase activity"/>
    <property type="evidence" value="ECO:0007669"/>
    <property type="project" value="InterPro"/>
</dbReference>
<feature type="domain" description="Caspase family p20" evidence="2">
    <location>
        <begin position="351"/>
        <end position="426"/>
    </location>
</feature>
<dbReference type="InterPro" id="IPR029030">
    <property type="entry name" value="Caspase-like_dom_sf"/>
</dbReference>
<dbReference type="InterPro" id="IPR036179">
    <property type="entry name" value="Ig-like_dom_sf"/>
</dbReference>
<feature type="domain" description="Ig-like" evidence="3">
    <location>
        <begin position="108"/>
        <end position="195"/>
    </location>
</feature>
<feature type="compositionally biased region" description="Basic and acidic residues" evidence="1">
    <location>
        <begin position="725"/>
        <end position="742"/>
    </location>
</feature>
<evidence type="ECO:0000259" key="3">
    <source>
        <dbReference type="PROSITE" id="PS50835"/>
    </source>
</evidence>
<evidence type="ECO:0000256" key="1">
    <source>
        <dbReference type="SAM" id="MobiDB-lite"/>
    </source>
</evidence>
<dbReference type="PANTHER" id="PTHR22576:SF37">
    <property type="entry name" value="MUCOSA-ASSOCIATED LYMPHOID TISSUE LYMPHOMA TRANSLOCATION PROTEIN 1"/>
    <property type="match status" value="1"/>
</dbReference>
<evidence type="ECO:0000313" key="4">
    <source>
        <dbReference type="EMBL" id="CAD5113166.1"/>
    </source>
</evidence>
<dbReference type="Proteomes" id="UP000549394">
    <property type="component" value="Unassembled WGS sequence"/>
</dbReference>
<dbReference type="GO" id="GO:0006508">
    <property type="term" value="P:proteolysis"/>
    <property type="evidence" value="ECO:0007669"/>
    <property type="project" value="InterPro"/>
</dbReference>
<dbReference type="SUPFAM" id="SSF48726">
    <property type="entry name" value="Immunoglobulin"/>
    <property type="match status" value="1"/>
</dbReference>
<keyword evidence="5" id="KW-1185">Reference proteome</keyword>
<reference evidence="4 5" key="1">
    <citation type="submission" date="2020-08" db="EMBL/GenBank/DDBJ databases">
        <authorList>
            <person name="Hejnol A."/>
        </authorList>
    </citation>
    <scope>NUCLEOTIDE SEQUENCE [LARGE SCALE GENOMIC DNA]</scope>
</reference>
<dbReference type="EMBL" id="CAJFCJ010000003">
    <property type="protein sequence ID" value="CAD5113166.1"/>
    <property type="molecule type" value="Genomic_DNA"/>
</dbReference>
<gene>
    <name evidence="4" type="ORF">DGYR_LOCUS2201</name>
</gene>
<dbReference type="InterPro" id="IPR013783">
    <property type="entry name" value="Ig-like_fold"/>
</dbReference>
<dbReference type="InterPro" id="IPR003599">
    <property type="entry name" value="Ig_sub"/>
</dbReference>
<sequence>MNFSDLVFNDSINSSQGIADGIPFILMLQIERALTTEWRAFVASFDSTIYKIKDSDREKAAMSEHKAEGSAIREIIKRFKCRNMPVDIFAKSIFNIECNEALMVLFNPKCVTIIDDLSDEDLEILEDEVLCLKVKATGIPIPNYQWFQDEKLIEGQTCPVLHIDKLRLSDSGKYYCKFTQDSIGQKIFSKTKNLRVIALPGIRPSMRGISENNNQDCVQSQQDFNFLKNLPERISITGGGVEEFSLIVSGKENLKFMWFANNVAIDDFIFTVKDGPACSCRENHDQRCLFSNVAPVNMLKKSTISINTHNVDSYVEYKIQCLVRSTSSKMSKISNTMHFICDHRSSNFRPAQKIALLFGVSEYHFSTQLKPIEKKMQKLEQALESLEYETYSFLNINKSEMEQAIELIKKFIQPNAYFLFYYVGHGFTRESSPTTYLTDPDSDLRNENTCLTDDYIFNSLNNCQKMLNSVFVFDTCRMNSASCENGRNGEIPSVKESRTDNGYLKLYATAYGLMNYIQTDENAKSFVDYFTTIHLALLQTSNPQLSQKIHSDVTINLKRSLADKISLDPNSSVIKRKDMYIKNAVARAIPQCRSQEGRWLDSNHFGIRYKLIKEFSNVLVVHILWKEKEGYYNSNIIVNTEEDNGIECGKDENISIAHNYRNKYFIFKNLQRFESFKGWEQKFYFIGENAMGKPLGKIPFSLSFKKPLIIALKTHFTNLNNPETVRTRRAEENTDASDDSHC</sequence>
<dbReference type="Gene3D" id="2.60.40.10">
    <property type="entry name" value="Immunoglobulins"/>
    <property type="match status" value="1"/>
</dbReference>
<dbReference type="InterPro" id="IPR007110">
    <property type="entry name" value="Ig-like_dom"/>
</dbReference>
<dbReference type="OrthoDB" id="417046at2759"/>
<dbReference type="AlphaFoldDB" id="A0A7I8VBC7"/>
<accession>A0A7I8VBC7</accession>
<dbReference type="SUPFAM" id="SSF52129">
    <property type="entry name" value="Caspase-like"/>
    <property type="match status" value="1"/>
</dbReference>
<evidence type="ECO:0000313" key="5">
    <source>
        <dbReference type="Proteomes" id="UP000549394"/>
    </source>
</evidence>
<dbReference type="Pfam" id="PF00656">
    <property type="entry name" value="Peptidase_C14"/>
    <property type="match status" value="1"/>
</dbReference>
<protein>
    <submittedName>
        <fullName evidence="4">DgyrCDS2355</fullName>
    </submittedName>
</protein>
<dbReference type="SMART" id="SM00409">
    <property type="entry name" value="IG"/>
    <property type="match status" value="1"/>
</dbReference>
<dbReference type="InterPro" id="IPR001309">
    <property type="entry name" value="Pept_C14_p20"/>
</dbReference>
<dbReference type="InterPro" id="IPR011600">
    <property type="entry name" value="Pept_C14_caspase"/>
</dbReference>
<dbReference type="PROSITE" id="PS50208">
    <property type="entry name" value="CASPASE_P20"/>
    <property type="match status" value="1"/>
</dbReference>
<dbReference type="InterPro" id="IPR052039">
    <property type="entry name" value="Caspase-related_regulators"/>
</dbReference>
<dbReference type="PROSITE" id="PS50835">
    <property type="entry name" value="IG_LIKE"/>
    <property type="match status" value="1"/>
</dbReference>
<comment type="caution">
    <text evidence="4">The sequence shown here is derived from an EMBL/GenBank/DDBJ whole genome shotgun (WGS) entry which is preliminary data.</text>
</comment>
<dbReference type="CDD" id="cd00096">
    <property type="entry name" value="Ig"/>
    <property type="match status" value="1"/>
</dbReference>
<dbReference type="Gene3D" id="3.40.50.1460">
    <property type="match status" value="1"/>
</dbReference>